<feature type="compositionally biased region" description="Basic and acidic residues" evidence="1">
    <location>
        <begin position="84"/>
        <end position="101"/>
    </location>
</feature>
<keyword evidence="3" id="KW-1185">Reference proteome</keyword>
<dbReference type="PATRIC" id="fig|479117.4.peg.869"/>
<accession>A0A150H9J5</accession>
<protein>
    <submittedName>
        <fullName evidence="2">Uncharacterized protein</fullName>
    </submittedName>
</protein>
<proteinExistence type="predicted"/>
<dbReference type="RefSeq" id="WP_062020612.1">
    <property type="nucleotide sequence ID" value="NZ_LQQC01000009.1"/>
</dbReference>
<evidence type="ECO:0000313" key="3">
    <source>
        <dbReference type="Proteomes" id="UP000243589"/>
    </source>
</evidence>
<dbReference type="EMBL" id="LQQC01000009">
    <property type="protein sequence ID" value="KXZ58685.1"/>
    <property type="molecule type" value="Genomic_DNA"/>
</dbReference>
<feature type="region of interest" description="Disordered" evidence="1">
    <location>
        <begin position="62"/>
        <end position="101"/>
    </location>
</feature>
<sequence length="236" mass="25389">MRGESGQVSIAVVLTSLAVIGAAFAFTVLAEAVDVRSSTQKGADSAATAAAEQARDQWIETWLRAQKASPKKDPREDIDEDLPEGEKPKDDKDEKDEDKLPVEHFYSPPEPFWAGAAIAAQPAAAAYAQKNDGGILTKYVPSGGNRITVDVFRAKDTKSPQGKKYVPAIAGDSTATAQVVTPPGLFCAPLPHGTWESWTLECISAKGTASAHYAKGVLVTWDKPAFRKMYTIRLDR</sequence>
<organism evidence="2 3">
    <name type="scientific">Brevibacterium ravenspurgense</name>
    <dbReference type="NCBI Taxonomy" id="479117"/>
    <lineage>
        <taxon>Bacteria</taxon>
        <taxon>Bacillati</taxon>
        <taxon>Actinomycetota</taxon>
        <taxon>Actinomycetes</taxon>
        <taxon>Micrococcales</taxon>
        <taxon>Brevibacteriaceae</taxon>
        <taxon>Brevibacterium</taxon>
    </lineage>
</organism>
<dbReference type="Proteomes" id="UP000243589">
    <property type="component" value="Unassembled WGS sequence"/>
</dbReference>
<name>A0A150H9J5_9MICO</name>
<comment type="caution">
    <text evidence="2">The sequence shown here is derived from an EMBL/GenBank/DDBJ whole genome shotgun (WGS) entry which is preliminary data.</text>
</comment>
<reference evidence="2 3" key="1">
    <citation type="submission" date="2016-01" db="EMBL/GenBank/DDBJ databases">
        <title>Use of Whole Genome Sequencing to ascertain that Brevibacterium massiliense (Roux, Raoult 2009) is a later heterotypic synonym of Brevibacterium ravenspurgense (Mages 2008).</title>
        <authorList>
            <person name="Bernier A.-M."/>
            <person name="Burdz T."/>
            <person name="Huynh C."/>
            <person name="Pachecho A.L."/>
            <person name="Wiebe D."/>
            <person name="Bonner C."/>
            <person name="Bernard K."/>
        </authorList>
    </citation>
    <scope>NUCLEOTIDE SEQUENCE [LARGE SCALE GENOMIC DNA]</scope>
    <source>
        <strain evidence="2 3">CCUG56047</strain>
    </source>
</reference>
<evidence type="ECO:0000256" key="1">
    <source>
        <dbReference type="SAM" id="MobiDB-lite"/>
    </source>
</evidence>
<gene>
    <name evidence="2" type="ORF">Bravens_00866</name>
</gene>
<dbReference type="AlphaFoldDB" id="A0A150H9J5"/>
<evidence type="ECO:0000313" key="2">
    <source>
        <dbReference type="EMBL" id="KXZ58685.1"/>
    </source>
</evidence>